<protein>
    <submittedName>
        <fullName evidence="1">Uncharacterized protein</fullName>
    </submittedName>
</protein>
<evidence type="ECO:0000313" key="1">
    <source>
        <dbReference type="EMBL" id="SHJ93513.1"/>
    </source>
</evidence>
<dbReference type="Proteomes" id="UP000184172">
    <property type="component" value="Unassembled WGS sequence"/>
</dbReference>
<dbReference type="EMBL" id="FQYV01000033">
    <property type="protein sequence ID" value="SHJ93513.1"/>
    <property type="molecule type" value="Genomic_DNA"/>
</dbReference>
<dbReference type="AlphaFoldDB" id="A0A1M6NCZ3"/>
<accession>A0A1M6NCZ3</accession>
<proteinExistence type="predicted"/>
<organism evidence="1 2">
    <name type="scientific">Aequorivita viscosa</name>
    <dbReference type="NCBI Taxonomy" id="797419"/>
    <lineage>
        <taxon>Bacteria</taxon>
        <taxon>Pseudomonadati</taxon>
        <taxon>Bacteroidota</taxon>
        <taxon>Flavobacteriia</taxon>
        <taxon>Flavobacteriales</taxon>
        <taxon>Flavobacteriaceae</taxon>
        <taxon>Aequorivita</taxon>
    </lineage>
</organism>
<reference evidence="2" key="1">
    <citation type="submission" date="2016-11" db="EMBL/GenBank/DDBJ databases">
        <authorList>
            <person name="Varghese N."/>
            <person name="Submissions S."/>
        </authorList>
    </citation>
    <scope>NUCLEOTIDE SEQUENCE [LARGE SCALE GENOMIC DNA]</scope>
    <source>
        <strain evidence="2">DSM 26349</strain>
    </source>
</reference>
<name>A0A1M6NCZ3_9FLAO</name>
<sequence>MVMFVDNQKPGYDYEKYFYLLLLLKSPNYPMLYRRIFVYLKL</sequence>
<evidence type="ECO:0000313" key="2">
    <source>
        <dbReference type="Proteomes" id="UP000184172"/>
    </source>
</evidence>
<keyword evidence="2" id="KW-1185">Reference proteome</keyword>
<gene>
    <name evidence="1" type="ORF">SAMN04487908_13319</name>
</gene>